<dbReference type="Pfam" id="PF08245">
    <property type="entry name" value="Mur_ligase_M"/>
    <property type="match status" value="1"/>
</dbReference>
<proteinExistence type="inferred from homology"/>
<dbReference type="AlphaFoldDB" id="A0A9D1TIL3"/>
<evidence type="ECO:0000259" key="13">
    <source>
        <dbReference type="Pfam" id="PF08245"/>
    </source>
</evidence>
<dbReference type="PANTHER" id="PTHR11136:SF0">
    <property type="entry name" value="DIHYDROFOLATE SYNTHETASE-RELATED"/>
    <property type="match status" value="1"/>
</dbReference>
<dbReference type="InterPro" id="IPR036565">
    <property type="entry name" value="Mur-like_cat_sf"/>
</dbReference>
<dbReference type="Gene3D" id="3.90.190.20">
    <property type="entry name" value="Mur ligase, C-terminal domain"/>
    <property type="match status" value="1"/>
</dbReference>
<dbReference type="InterPro" id="IPR018109">
    <property type="entry name" value="Folylpolyglutamate_synth_CS"/>
</dbReference>
<reference evidence="14" key="1">
    <citation type="journal article" date="2021" name="PeerJ">
        <title>Extensive microbial diversity within the chicken gut microbiome revealed by metagenomics and culture.</title>
        <authorList>
            <person name="Gilroy R."/>
            <person name="Ravi A."/>
            <person name="Getino M."/>
            <person name="Pursley I."/>
            <person name="Horton D.L."/>
            <person name="Alikhan N.F."/>
            <person name="Baker D."/>
            <person name="Gharbi K."/>
            <person name="Hall N."/>
            <person name="Watson M."/>
            <person name="Adriaenssens E.M."/>
            <person name="Foster-Nyarko E."/>
            <person name="Jarju S."/>
            <person name="Secka A."/>
            <person name="Antonio M."/>
            <person name="Oren A."/>
            <person name="Chaudhuri R.R."/>
            <person name="La Ragione R."/>
            <person name="Hildebrand F."/>
            <person name="Pallen M.J."/>
        </authorList>
    </citation>
    <scope>NUCLEOTIDE SEQUENCE</scope>
    <source>
        <strain evidence="14">CHK193-4272</strain>
    </source>
</reference>
<comment type="similarity">
    <text evidence="2 11">Belongs to the folylpolyglutamate synthase family.</text>
</comment>
<feature type="domain" description="Mur ligase C-terminal" evidence="12">
    <location>
        <begin position="284"/>
        <end position="399"/>
    </location>
</feature>
<evidence type="ECO:0000256" key="11">
    <source>
        <dbReference type="PIRNR" id="PIRNR001563"/>
    </source>
</evidence>
<comment type="cofactor">
    <cofactor evidence="1">
        <name>Mg(2+)</name>
        <dbReference type="ChEBI" id="CHEBI:18420"/>
    </cofactor>
</comment>
<dbReference type="SUPFAM" id="SSF53623">
    <property type="entry name" value="MurD-like peptide ligases, catalytic domain"/>
    <property type="match status" value="1"/>
</dbReference>
<evidence type="ECO:0000313" key="14">
    <source>
        <dbReference type="EMBL" id="HIV62476.1"/>
    </source>
</evidence>
<dbReference type="SUPFAM" id="SSF53244">
    <property type="entry name" value="MurD-like peptide ligases, peptide-binding domain"/>
    <property type="match status" value="1"/>
</dbReference>
<keyword evidence="8" id="KW-0460">Magnesium</keyword>
<dbReference type="NCBIfam" id="TIGR01499">
    <property type="entry name" value="folC"/>
    <property type="match status" value="1"/>
</dbReference>
<evidence type="ECO:0000256" key="5">
    <source>
        <dbReference type="ARBA" id="ARBA00022723"/>
    </source>
</evidence>
<dbReference type="InterPro" id="IPR001645">
    <property type="entry name" value="Folylpolyglutamate_synth"/>
</dbReference>
<dbReference type="EMBL" id="DXIE01000035">
    <property type="protein sequence ID" value="HIV62476.1"/>
    <property type="molecule type" value="Genomic_DNA"/>
</dbReference>
<dbReference type="InterPro" id="IPR004101">
    <property type="entry name" value="Mur_ligase_C"/>
</dbReference>
<sequence length="414" mass="45607">MNVIEHIHSHGRFSGKAGLHRIKALCDALENPQDKLKFIHLAGTNGKGSTATMIASVMQKAGYKTGLFTSPFLVKFNERIKINGQMINDCDLERLTEKVSKAEQNIKIPKGEKIGEFEFVTALAFLYFLEQKCDIVVLETGLGGSFDATNIIKKPEVSVITPISLDHVQVLGNTLSEIASTKAGIIKPNCRAVTASGQAREVIEVLKNVKPDIIEPEPVFQSKCDLKGGSFTFKNEQYKISMIGEHQIQNAQTALQTIFELKNIGWNIPEKAIKQGLECAKISGRMEKIHEKPLILLDGGHNIDGVKSIASTVKTLLNDRKLHLIIGMVLDKDIKACTSILNELSDSITVTEPNNPRAMKAEELAKCFNKKVDICQNSYYAFAKALEVSKEDAVIICGSLYLIGEVESFFNSLT</sequence>
<dbReference type="GO" id="GO:0008841">
    <property type="term" value="F:dihydrofolate synthase activity"/>
    <property type="evidence" value="ECO:0007669"/>
    <property type="project" value="TreeGrafter"/>
</dbReference>
<comment type="catalytic activity">
    <reaction evidence="10">
        <text>(6S)-5,6,7,8-tetrahydrofolyl-(gamma-L-Glu)(n) + L-glutamate + ATP = (6S)-5,6,7,8-tetrahydrofolyl-(gamma-L-Glu)(n+1) + ADP + phosphate + H(+)</text>
        <dbReference type="Rhea" id="RHEA:10580"/>
        <dbReference type="Rhea" id="RHEA-COMP:14738"/>
        <dbReference type="Rhea" id="RHEA-COMP:14740"/>
        <dbReference type="ChEBI" id="CHEBI:15378"/>
        <dbReference type="ChEBI" id="CHEBI:29985"/>
        <dbReference type="ChEBI" id="CHEBI:30616"/>
        <dbReference type="ChEBI" id="CHEBI:43474"/>
        <dbReference type="ChEBI" id="CHEBI:141005"/>
        <dbReference type="ChEBI" id="CHEBI:456216"/>
        <dbReference type="EC" id="6.3.2.17"/>
    </reaction>
</comment>
<evidence type="ECO:0000259" key="12">
    <source>
        <dbReference type="Pfam" id="PF02875"/>
    </source>
</evidence>
<dbReference type="EC" id="6.3.2.17" evidence="3"/>
<dbReference type="GO" id="GO:0046872">
    <property type="term" value="F:metal ion binding"/>
    <property type="evidence" value="ECO:0007669"/>
    <property type="project" value="UniProtKB-KW"/>
</dbReference>
<dbReference type="Pfam" id="PF02875">
    <property type="entry name" value="Mur_ligase_C"/>
    <property type="match status" value="1"/>
</dbReference>
<evidence type="ECO:0000256" key="3">
    <source>
        <dbReference type="ARBA" id="ARBA00013025"/>
    </source>
</evidence>
<evidence type="ECO:0000256" key="4">
    <source>
        <dbReference type="ARBA" id="ARBA00022598"/>
    </source>
</evidence>
<dbReference type="GO" id="GO:0004326">
    <property type="term" value="F:tetrahydrofolylpolyglutamate synthase activity"/>
    <property type="evidence" value="ECO:0007669"/>
    <property type="project" value="UniProtKB-EC"/>
</dbReference>
<dbReference type="InterPro" id="IPR036615">
    <property type="entry name" value="Mur_ligase_C_dom_sf"/>
</dbReference>
<dbReference type="Gene3D" id="3.40.1190.10">
    <property type="entry name" value="Mur-like, catalytic domain"/>
    <property type="match status" value="1"/>
</dbReference>
<evidence type="ECO:0000313" key="15">
    <source>
        <dbReference type="Proteomes" id="UP000886808"/>
    </source>
</evidence>
<dbReference type="InterPro" id="IPR013221">
    <property type="entry name" value="Mur_ligase_cen"/>
</dbReference>
<comment type="caution">
    <text evidence="14">The sequence shown here is derived from an EMBL/GenBank/DDBJ whole genome shotgun (WGS) entry which is preliminary data.</text>
</comment>
<evidence type="ECO:0000256" key="1">
    <source>
        <dbReference type="ARBA" id="ARBA00001946"/>
    </source>
</evidence>
<gene>
    <name evidence="14" type="ORF">H9746_06525</name>
</gene>
<feature type="domain" description="Mur ligase central" evidence="13">
    <location>
        <begin position="42"/>
        <end position="255"/>
    </location>
</feature>
<keyword evidence="7 11" id="KW-0067">ATP-binding</keyword>
<evidence type="ECO:0000256" key="6">
    <source>
        <dbReference type="ARBA" id="ARBA00022741"/>
    </source>
</evidence>
<protein>
    <recommendedName>
        <fullName evidence="3">tetrahydrofolate synthase</fullName>
        <ecNumber evidence="3">6.3.2.17</ecNumber>
    </recommendedName>
    <alternativeName>
        <fullName evidence="9">Tetrahydrofolylpolyglutamate synthase</fullName>
    </alternativeName>
</protein>
<evidence type="ECO:0000256" key="10">
    <source>
        <dbReference type="ARBA" id="ARBA00047493"/>
    </source>
</evidence>
<dbReference type="Proteomes" id="UP000886808">
    <property type="component" value="Unassembled WGS sequence"/>
</dbReference>
<dbReference type="PANTHER" id="PTHR11136">
    <property type="entry name" value="FOLYLPOLYGLUTAMATE SYNTHASE-RELATED"/>
    <property type="match status" value="1"/>
</dbReference>
<dbReference type="GO" id="GO:0005524">
    <property type="term" value="F:ATP binding"/>
    <property type="evidence" value="ECO:0007669"/>
    <property type="project" value="UniProtKB-KW"/>
</dbReference>
<reference evidence="14" key="2">
    <citation type="submission" date="2021-04" db="EMBL/GenBank/DDBJ databases">
        <authorList>
            <person name="Gilroy R."/>
        </authorList>
    </citation>
    <scope>NUCLEOTIDE SEQUENCE</scope>
    <source>
        <strain evidence="14">CHK193-4272</strain>
    </source>
</reference>
<dbReference type="PROSITE" id="PS01011">
    <property type="entry name" value="FOLYLPOLYGLU_SYNT_1"/>
    <property type="match status" value="1"/>
</dbReference>
<evidence type="ECO:0000256" key="2">
    <source>
        <dbReference type="ARBA" id="ARBA00008276"/>
    </source>
</evidence>
<evidence type="ECO:0000256" key="8">
    <source>
        <dbReference type="ARBA" id="ARBA00022842"/>
    </source>
</evidence>
<organism evidence="14 15">
    <name type="scientific">Candidatus Butyricicoccus avistercoris</name>
    <dbReference type="NCBI Taxonomy" id="2838518"/>
    <lineage>
        <taxon>Bacteria</taxon>
        <taxon>Bacillati</taxon>
        <taxon>Bacillota</taxon>
        <taxon>Clostridia</taxon>
        <taxon>Eubacteriales</taxon>
        <taxon>Butyricicoccaceae</taxon>
        <taxon>Butyricicoccus</taxon>
    </lineage>
</organism>
<dbReference type="FunFam" id="3.40.1190.10:FF:000011">
    <property type="entry name" value="Folylpolyglutamate synthase/dihydrofolate synthase"/>
    <property type="match status" value="1"/>
</dbReference>
<dbReference type="PIRSF" id="PIRSF001563">
    <property type="entry name" value="Folylpolyglu_synth"/>
    <property type="match status" value="1"/>
</dbReference>
<evidence type="ECO:0000256" key="7">
    <source>
        <dbReference type="ARBA" id="ARBA00022840"/>
    </source>
</evidence>
<dbReference type="GO" id="GO:0005737">
    <property type="term" value="C:cytoplasm"/>
    <property type="evidence" value="ECO:0007669"/>
    <property type="project" value="TreeGrafter"/>
</dbReference>
<keyword evidence="4 11" id="KW-0436">Ligase</keyword>
<dbReference type="PROSITE" id="PS01012">
    <property type="entry name" value="FOLYLPOLYGLU_SYNT_2"/>
    <property type="match status" value="1"/>
</dbReference>
<name>A0A9D1TIL3_9FIRM</name>
<evidence type="ECO:0000256" key="9">
    <source>
        <dbReference type="ARBA" id="ARBA00030592"/>
    </source>
</evidence>
<accession>A0A9D1TIL3</accession>
<keyword evidence="6 11" id="KW-0547">Nucleotide-binding</keyword>
<keyword evidence="5" id="KW-0479">Metal-binding</keyword>